<dbReference type="RefSeq" id="WP_313980810.1">
    <property type="nucleotide sequence ID" value="NZ_JASJOS010000007.1"/>
</dbReference>
<dbReference type="InterPro" id="IPR036909">
    <property type="entry name" value="Cyt_c-like_dom_sf"/>
</dbReference>
<protein>
    <submittedName>
        <fullName evidence="5">DUF1553 domain-containing protein</fullName>
    </submittedName>
</protein>
<dbReference type="Pfam" id="PF07587">
    <property type="entry name" value="PSD1"/>
    <property type="match status" value="1"/>
</dbReference>
<feature type="domain" description="DUF1549" evidence="2">
    <location>
        <begin position="150"/>
        <end position="355"/>
    </location>
</feature>
<name>A0AAE3QMJ9_9BACT</name>
<dbReference type="EMBL" id="JASJOS010000007">
    <property type="protein sequence ID" value="MDJ1482112.1"/>
    <property type="molecule type" value="Genomic_DNA"/>
</dbReference>
<evidence type="ECO:0000313" key="5">
    <source>
        <dbReference type="EMBL" id="MDJ1482112.1"/>
    </source>
</evidence>
<dbReference type="CDD" id="cd04084">
    <property type="entry name" value="CBM6_xylanase-like"/>
    <property type="match status" value="1"/>
</dbReference>
<dbReference type="InterPro" id="IPR011429">
    <property type="entry name" value="Cyt_c_Planctomycete-type"/>
</dbReference>
<dbReference type="GO" id="GO:0009055">
    <property type="term" value="F:electron transfer activity"/>
    <property type="evidence" value="ECO:0007669"/>
    <property type="project" value="InterPro"/>
</dbReference>
<feature type="domain" description="DUF1553" evidence="3">
    <location>
        <begin position="609"/>
        <end position="853"/>
    </location>
</feature>
<comment type="caution">
    <text evidence="5">The sequence shown here is derived from an EMBL/GenBank/DDBJ whole genome shotgun (WGS) entry which is preliminary data.</text>
</comment>
<gene>
    <name evidence="5" type="ORF">QNI16_16535</name>
</gene>
<feature type="transmembrane region" description="Helical" evidence="1">
    <location>
        <begin position="7"/>
        <end position="24"/>
    </location>
</feature>
<feature type="domain" description="Cytochrome C Planctomycete-type" evidence="4">
    <location>
        <begin position="44"/>
        <end position="100"/>
    </location>
</feature>
<dbReference type="Pfam" id="PF07583">
    <property type="entry name" value="PSCyt2"/>
    <property type="match status" value="1"/>
</dbReference>
<dbReference type="PANTHER" id="PTHR35889:SF3">
    <property type="entry name" value="F-BOX DOMAIN-CONTAINING PROTEIN"/>
    <property type="match status" value="1"/>
</dbReference>
<dbReference type="PANTHER" id="PTHR35889">
    <property type="entry name" value="CYCLOINULO-OLIGOSACCHARIDE FRUCTANOTRANSFERASE-RELATED"/>
    <property type="match status" value="1"/>
</dbReference>
<proteinExistence type="predicted"/>
<dbReference type="InterPro" id="IPR022655">
    <property type="entry name" value="DUF1553"/>
</dbReference>
<organism evidence="5 6">
    <name type="scientific">Xanthocytophaga flava</name>
    <dbReference type="NCBI Taxonomy" id="3048013"/>
    <lineage>
        <taxon>Bacteria</taxon>
        <taxon>Pseudomonadati</taxon>
        <taxon>Bacteroidota</taxon>
        <taxon>Cytophagia</taxon>
        <taxon>Cytophagales</taxon>
        <taxon>Rhodocytophagaceae</taxon>
        <taxon>Xanthocytophaga</taxon>
    </lineage>
</organism>
<accession>A0AAE3QMJ9</accession>
<evidence type="ECO:0000313" key="6">
    <source>
        <dbReference type="Proteomes" id="UP001241110"/>
    </source>
</evidence>
<sequence>MSKRRRNFLVGSIGGLAVLIFLWVRPHKEVDFNAEVRPIINTKCISCHGGVKESGGFSLFSREDALKPTKSGKPAIIPGDPDDSEFMKRLVHADPEERMPYHAEPLKPEEIEILRQWIADGANWQDHWAYLKPVKPEIPTIDTTWGNNVIDNFIYQKLKTVHLNPAPQADKTTLLRRLSMDLIGLPPTEKELTEFLVDSSVNAYQKQVDRLLASPHFGERWAAMWLDLARYADSRGYEKDQPRNIWRYRDYVINSFNEDKPFDQFTIEQLAGDLLSNPSESQLIATAYHRNTTNNDEGGTDDEEFRTTSVIDRVNNTWEVWQGTTMGCVQCHSHPYDPVRHEEFYQSMAFFNNSRDEDVPDETPVLAQYNPADQEKINSLKKWIGAYTSPSEKSNGLSEIDQLFSIAEPKIHPHTFDTLTNAALMDGKFMGIGHTGFARVKNVDLTGKRHIVLNAGFGGNDCRLEIRKDKLDGDVIAEATFKNEKKPGAWSFRKMLIDLKPVNGKHTLYFIAYNPKTKNIQDYAASFRWLYFMNKIPGSDHADFAPIKDTLLAILNRSEIDYTPVMQENPANFKRKSFVFERGNWLTKGKEVQPITPKFLSSFASYSSDRLGLAKWLVSKDNSLTARVTVNRFWEQLFGTGIVETLEDFGSQGAKPSHPELLDYLAISFQTDFHWSIKKLLQQIVMSATYQQSSVASKLLISKDPANRYLARGPRVRLSAEQVRDQALAVSGLLSKKMYGKSVMPPQPDGVWQVVYSGEQWKTSAGEDAFRRALYTFWRRSSPYPSLMTFDAAGREVCVSRRIRTNTPLQALVTLNDTVFISAARGLASQMQNSRGSISDQLLYGYKRALLKNGNTRIAKVLLKLYQNADLYYRKNPDEIAKILGKHPDRKEIMQAVVLNTSVSTDQRHLACLTIVANAIMNLDEFIMKE</sequence>
<keyword evidence="1" id="KW-0472">Membrane</keyword>
<dbReference type="GO" id="GO:0020037">
    <property type="term" value="F:heme binding"/>
    <property type="evidence" value="ECO:0007669"/>
    <property type="project" value="InterPro"/>
</dbReference>
<keyword evidence="1" id="KW-1133">Transmembrane helix</keyword>
<evidence type="ECO:0000259" key="4">
    <source>
        <dbReference type="Pfam" id="PF07635"/>
    </source>
</evidence>
<dbReference type="Gene3D" id="2.60.120.260">
    <property type="entry name" value="Galactose-binding domain-like"/>
    <property type="match status" value="1"/>
</dbReference>
<evidence type="ECO:0000259" key="2">
    <source>
        <dbReference type="Pfam" id="PF07583"/>
    </source>
</evidence>
<dbReference type="SUPFAM" id="SSF46626">
    <property type="entry name" value="Cytochrome c"/>
    <property type="match status" value="1"/>
</dbReference>
<dbReference type="Pfam" id="PF07635">
    <property type="entry name" value="PSCyt1"/>
    <property type="match status" value="1"/>
</dbReference>
<evidence type="ECO:0000259" key="3">
    <source>
        <dbReference type="Pfam" id="PF07587"/>
    </source>
</evidence>
<dbReference type="AlphaFoldDB" id="A0AAE3QMJ9"/>
<keyword evidence="1" id="KW-0812">Transmembrane</keyword>
<reference evidence="5" key="1">
    <citation type="submission" date="2023-05" db="EMBL/GenBank/DDBJ databases">
        <authorList>
            <person name="Zhang X."/>
        </authorList>
    </citation>
    <scope>NUCLEOTIDE SEQUENCE</scope>
    <source>
        <strain evidence="5">YF14B1</strain>
    </source>
</reference>
<evidence type="ECO:0000256" key="1">
    <source>
        <dbReference type="SAM" id="Phobius"/>
    </source>
</evidence>
<dbReference type="Proteomes" id="UP001241110">
    <property type="component" value="Unassembled WGS sequence"/>
</dbReference>
<dbReference type="InterPro" id="IPR011444">
    <property type="entry name" value="DUF1549"/>
</dbReference>